<accession>A0A0D9W540</accession>
<dbReference type="Pfam" id="PF11961">
    <property type="entry name" value="DUF3475"/>
    <property type="match status" value="1"/>
</dbReference>
<feature type="domain" description="DUF668" evidence="2">
    <location>
        <begin position="383"/>
        <end position="467"/>
    </location>
</feature>
<dbReference type="InterPro" id="IPR021864">
    <property type="entry name" value="DUF3475"/>
</dbReference>
<feature type="region of interest" description="Disordered" evidence="1">
    <location>
        <begin position="88"/>
        <end position="107"/>
    </location>
</feature>
<dbReference type="GO" id="GO:0045927">
    <property type="term" value="P:positive regulation of growth"/>
    <property type="evidence" value="ECO:0007669"/>
    <property type="project" value="InterPro"/>
</dbReference>
<dbReference type="EnsemblPlants" id="LPERR04G09890.1">
    <property type="protein sequence ID" value="LPERR04G09890.1"/>
    <property type="gene ID" value="LPERR04G09890"/>
</dbReference>
<evidence type="ECO:0000313" key="4">
    <source>
        <dbReference type="EnsemblPlants" id="LPERR04G09890.1"/>
    </source>
</evidence>
<feature type="domain" description="DUF3475" evidence="3">
    <location>
        <begin position="159"/>
        <end position="215"/>
    </location>
</feature>
<dbReference type="PANTHER" id="PTHR31730">
    <property type="entry name" value="OS01G0873900 PROTEIN"/>
    <property type="match status" value="1"/>
</dbReference>
<dbReference type="AlphaFoldDB" id="A0A0D9W540"/>
<evidence type="ECO:0000256" key="1">
    <source>
        <dbReference type="SAM" id="MobiDB-lite"/>
    </source>
</evidence>
<dbReference type="Gramene" id="LPERR04G09890.1">
    <property type="protein sequence ID" value="LPERR04G09890.1"/>
    <property type="gene ID" value="LPERR04G09890"/>
</dbReference>
<dbReference type="eggNOG" id="ENOG502QQVZ">
    <property type="taxonomic scope" value="Eukaryota"/>
</dbReference>
<dbReference type="PANTHER" id="PTHR31730:SF3">
    <property type="entry name" value="OS04G0433600 PROTEIN"/>
    <property type="match status" value="1"/>
</dbReference>
<dbReference type="STRING" id="77586.A0A0D9W540"/>
<dbReference type="Proteomes" id="UP000032180">
    <property type="component" value="Chromosome 4"/>
</dbReference>
<feature type="compositionally biased region" description="Polar residues" evidence="1">
    <location>
        <begin position="93"/>
        <end position="106"/>
    </location>
</feature>
<dbReference type="InterPro" id="IPR007700">
    <property type="entry name" value="DUF668"/>
</dbReference>
<evidence type="ECO:0000259" key="3">
    <source>
        <dbReference type="Pfam" id="PF11961"/>
    </source>
</evidence>
<proteinExistence type="predicted"/>
<evidence type="ECO:0000313" key="5">
    <source>
        <dbReference type="Proteomes" id="UP000032180"/>
    </source>
</evidence>
<dbReference type="Pfam" id="PF05003">
    <property type="entry name" value="DUF668"/>
    <property type="match status" value="1"/>
</dbReference>
<organism evidence="4 5">
    <name type="scientific">Leersia perrieri</name>
    <dbReference type="NCBI Taxonomy" id="77586"/>
    <lineage>
        <taxon>Eukaryota</taxon>
        <taxon>Viridiplantae</taxon>
        <taxon>Streptophyta</taxon>
        <taxon>Embryophyta</taxon>
        <taxon>Tracheophyta</taxon>
        <taxon>Spermatophyta</taxon>
        <taxon>Magnoliopsida</taxon>
        <taxon>Liliopsida</taxon>
        <taxon>Poales</taxon>
        <taxon>Poaceae</taxon>
        <taxon>BOP clade</taxon>
        <taxon>Oryzoideae</taxon>
        <taxon>Oryzeae</taxon>
        <taxon>Oryzinae</taxon>
        <taxon>Leersia</taxon>
    </lineage>
</organism>
<protein>
    <recommendedName>
        <fullName evidence="6">DUF668 domain-containing protein</fullName>
    </recommendedName>
</protein>
<sequence length="550" mass="61237">MDCYMLKSRRLVGIADAWSVDDADGIGEFPDAMSSVAHKQMVTGVEEAMVGKLELASQSGLFSASDDFLLSGSSKLDSYPSEDIGLSAKEGLSESTTDKPGNNGSNRIPRLRVLGTAGMAGFGKAVDILDTIGCLVTTSLSTDGGFISRAKTKGCPISILAFEVANTILKGATIMQSLSDDTVTYFKQVVLPSEGVQNLISSDMGVLMRTVANDKREEIKIFSQEIVRFGNRCRDPQWHNLDRYFVKLESENPPQKQLKETAIAEMRKLMELVHRTTDLYHELHALDKFEQDYRCKLTGKGNSDRFEKDNLPIDNIHVMRIELKSQRNYVKSLKKRSLWSKTLEDVVEKLVDIVQYLHFEINGSFGSSDEGEVSSESTEDCQRLGPAGLALHYANIIIQIYSVVSRSGYMPPNTRDALYQGLPPRVRSALPNRLRTSAVPQELNIDQIRATMEKTLKWLVPMAINTTCARGFLRFSEWAKSGSERVGRKPGQPDVIETLYHADKAKTEAYILDLVVWLHHLVNQSNRPANVVNGRYRLLAVVPELVGKVQ</sequence>
<evidence type="ECO:0008006" key="6">
    <source>
        <dbReference type="Google" id="ProtNLM"/>
    </source>
</evidence>
<dbReference type="InterPro" id="IPR045021">
    <property type="entry name" value="PSI1/2/3"/>
</dbReference>
<reference evidence="4" key="3">
    <citation type="submission" date="2015-04" db="UniProtKB">
        <authorList>
            <consortium name="EnsemblPlants"/>
        </authorList>
    </citation>
    <scope>IDENTIFICATION</scope>
</reference>
<reference evidence="4 5" key="1">
    <citation type="submission" date="2012-08" db="EMBL/GenBank/DDBJ databases">
        <title>Oryza genome evolution.</title>
        <authorList>
            <person name="Wing R.A."/>
        </authorList>
    </citation>
    <scope>NUCLEOTIDE SEQUENCE</scope>
</reference>
<keyword evidence="5" id="KW-1185">Reference proteome</keyword>
<reference evidence="5" key="2">
    <citation type="submission" date="2013-12" db="EMBL/GenBank/DDBJ databases">
        <authorList>
            <person name="Yu Y."/>
            <person name="Lee S."/>
            <person name="de Baynast K."/>
            <person name="Wissotski M."/>
            <person name="Liu L."/>
            <person name="Talag J."/>
            <person name="Goicoechea J."/>
            <person name="Angelova A."/>
            <person name="Jetty R."/>
            <person name="Kudrna D."/>
            <person name="Golser W."/>
            <person name="Rivera L."/>
            <person name="Zhang J."/>
            <person name="Wing R."/>
        </authorList>
    </citation>
    <scope>NUCLEOTIDE SEQUENCE</scope>
</reference>
<evidence type="ECO:0000259" key="2">
    <source>
        <dbReference type="Pfam" id="PF05003"/>
    </source>
</evidence>
<name>A0A0D9W540_9ORYZ</name>